<keyword evidence="3" id="KW-1185">Reference proteome</keyword>
<proteinExistence type="predicted"/>
<name>A0A392M679_9FABA</name>
<dbReference type="EMBL" id="LXQA010004379">
    <property type="protein sequence ID" value="MCH82920.1"/>
    <property type="molecule type" value="Genomic_DNA"/>
</dbReference>
<sequence length="231" mass="26513">YPEIFTVVCPKLSSFSVLDCPKLELFQGARAEDEDESISTSTYRQPLIPNLDTIPMLEELYLDWKHISVLRLGQQSEDLKYLKKTLLYFNDVEENEKPPLPLEIFEKVPNLQDLQLGWINSLEIFLIKNTNTRAHKILGQLKILTLDTVSELHYINLEDSWLNTVIEKLHNLKVSNCPDLKNLIHSPCAVSFSCMKELHISGCHGLRQWEFAVTVSDSSEHMAVSQGKDFI</sequence>
<evidence type="ECO:0000259" key="1">
    <source>
        <dbReference type="Pfam" id="PF23247"/>
    </source>
</evidence>
<dbReference type="Proteomes" id="UP000265520">
    <property type="component" value="Unassembled WGS sequence"/>
</dbReference>
<feature type="non-terminal residue" evidence="2">
    <location>
        <position position="1"/>
    </location>
</feature>
<gene>
    <name evidence="2" type="ORF">A2U01_0003733</name>
</gene>
<dbReference type="Pfam" id="PF23247">
    <property type="entry name" value="LRR_RPS2"/>
    <property type="match status" value="1"/>
</dbReference>
<dbReference type="AlphaFoldDB" id="A0A392M679"/>
<evidence type="ECO:0000313" key="2">
    <source>
        <dbReference type="EMBL" id="MCH82920.1"/>
    </source>
</evidence>
<organism evidence="2 3">
    <name type="scientific">Trifolium medium</name>
    <dbReference type="NCBI Taxonomy" id="97028"/>
    <lineage>
        <taxon>Eukaryota</taxon>
        <taxon>Viridiplantae</taxon>
        <taxon>Streptophyta</taxon>
        <taxon>Embryophyta</taxon>
        <taxon>Tracheophyta</taxon>
        <taxon>Spermatophyta</taxon>
        <taxon>Magnoliopsida</taxon>
        <taxon>eudicotyledons</taxon>
        <taxon>Gunneridae</taxon>
        <taxon>Pentapetalae</taxon>
        <taxon>rosids</taxon>
        <taxon>fabids</taxon>
        <taxon>Fabales</taxon>
        <taxon>Fabaceae</taxon>
        <taxon>Papilionoideae</taxon>
        <taxon>50 kb inversion clade</taxon>
        <taxon>NPAAA clade</taxon>
        <taxon>Hologalegina</taxon>
        <taxon>IRL clade</taxon>
        <taxon>Trifolieae</taxon>
        <taxon>Trifolium</taxon>
    </lineage>
</organism>
<evidence type="ECO:0000313" key="3">
    <source>
        <dbReference type="Proteomes" id="UP000265520"/>
    </source>
</evidence>
<protein>
    <recommendedName>
        <fullName evidence="1">Disease resistance protein At4g27190-like leucine-rich repeats domain-containing protein</fullName>
    </recommendedName>
</protein>
<accession>A0A392M679</accession>
<dbReference type="SUPFAM" id="SSF52047">
    <property type="entry name" value="RNI-like"/>
    <property type="match status" value="1"/>
</dbReference>
<dbReference type="InterPro" id="IPR032675">
    <property type="entry name" value="LRR_dom_sf"/>
</dbReference>
<comment type="caution">
    <text evidence="2">The sequence shown here is derived from an EMBL/GenBank/DDBJ whole genome shotgun (WGS) entry which is preliminary data.</text>
</comment>
<dbReference type="InterPro" id="IPR057135">
    <property type="entry name" value="At4g27190-like_LRR"/>
</dbReference>
<reference evidence="2 3" key="1">
    <citation type="journal article" date="2018" name="Front. Plant Sci.">
        <title>Red Clover (Trifolium pratense) and Zigzag Clover (T. medium) - A Picture of Genomic Similarities and Differences.</title>
        <authorList>
            <person name="Dluhosova J."/>
            <person name="Istvanek J."/>
            <person name="Nedelnik J."/>
            <person name="Repkova J."/>
        </authorList>
    </citation>
    <scope>NUCLEOTIDE SEQUENCE [LARGE SCALE GENOMIC DNA]</scope>
    <source>
        <strain evidence="3">cv. 10/8</strain>
        <tissue evidence="2">Leaf</tissue>
    </source>
</reference>
<dbReference type="Gene3D" id="3.80.10.10">
    <property type="entry name" value="Ribonuclease Inhibitor"/>
    <property type="match status" value="1"/>
</dbReference>
<feature type="domain" description="Disease resistance protein At4g27190-like leucine-rich repeats" evidence="1">
    <location>
        <begin position="100"/>
        <end position="203"/>
    </location>
</feature>